<proteinExistence type="predicted"/>
<dbReference type="SUPFAM" id="SSF52821">
    <property type="entry name" value="Rhodanese/Cell cycle control phosphatase"/>
    <property type="match status" value="1"/>
</dbReference>
<reference evidence="1" key="1">
    <citation type="submission" date="2021-02" db="EMBL/GenBank/DDBJ databases">
        <authorList>
            <person name="Nieuwenhuis M."/>
            <person name="Van De Peppel L.J.J."/>
        </authorList>
    </citation>
    <scope>NUCLEOTIDE SEQUENCE</scope>
    <source>
        <strain evidence="1">D49</strain>
    </source>
</reference>
<feature type="non-terminal residue" evidence="1">
    <location>
        <position position="1"/>
    </location>
</feature>
<dbReference type="OrthoDB" id="566238at2759"/>
<dbReference type="AlphaFoldDB" id="A0A9P7GFL3"/>
<evidence type="ECO:0000313" key="1">
    <source>
        <dbReference type="EMBL" id="KAG5649697.1"/>
    </source>
</evidence>
<dbReference type="EMBL" id="JABCKI010000769">
    <property type="protein sequence ID" value="KAG5649697.1"/>
    <property type="molecule type" value="Genomic_DNA"/>
</dbReference>
<dbReference type="Proteomes" id="UP000717328">
    <property type="component" value="Unassembled WGS sequence"/>
</dbReference>
<dbReference type="Gene3D" id="3.40.250.10">
    <property type="entry name" value="Rhodanese-like domain"/>
    <property type="match status" value="1"/>
</dbReference>
<name>A0A9P7GFL3_9AGAR</name>
<comment type="caution">
    <text evidence="1">The sequence shown here is derived from an EMBL/GenBank/DDBJ whole genome shotgun (WGS) entry which is preliminary data.</text>
</comment>
<accession>A0A9P7GFL3</accession>
<evidence type="ECO:0008006" key="3">
    <source>
        <dbReference type="Google" id="ProtNLM"/>
    </source>
</evidence>
<protein>
    <recommendedName>
        <fullName evidence="3">Rhodanese domain-containing protein</fullName>
    </recommendedName>
</protein>
<keyword evidence="2" id="KW-1185">Reference proteome</keyword>
<organism evidence="1 2">
    <name type="scientific">Sphagnurus paluster</name>
    <dbReference type="NCBI Taxonomy" id="117069"/>
    <lineage>
        <taxon>Eukaryota</taxon>
        <taxon>Fungi</taxon>
        <taxon>Dikarya</taxon>
        <taxon>Basidiomycota</taxon>
        <taxon>Agaricomycotina</taxon>
        <taxon>Agaricomycetes</taxon>
        <taxon>Agaricomycetidae</taxon>
        <taxon>Agaricales</taxon>
        <taxon>Tricholomatineae</taxon>
        <taxon>Lyophyllaceae</taxon>
        <taxon>Sphagnurus</taxon>
    </lineage>
</organism>
<sequence length="276" mass="30121">MIADSLSSFSLATCDDEQERLPIVLRTSTPPLRTLDDVRLQVAHEVAVRAITQSQVVEGVRIGVSLTLSKSDDVFLQKVADVIAHQLTLSEFLFLIGAPSTAPGSSSPLVIVGSSPSFVQRAALLISSKFIGRLKSATASEYRWSTYIDGLVASSASDDAALWDSARKATRTPIDPLLPPPGSRSIAQILADARAKLQRVTPEQAYAELREPEVGPTFLVDIRPEAQRARGGIYGSLIVERNVLEWRFDPRSDARLPVADRYDLRVIVFCEEGYTS</sequence>
<reference evidence="1" key="2">
    <citation type="submission" date="2021-10" db="EMBL/GenBank/DDBJ databases">
        <title>Phylogenomics reveals ancestral predisposition of the termite-cultivated fungus Termitomyces towards a domesticated lifestyle.</title>
        <authorList>
            <person name="Auxier B."/>
            <person name="Grum-Grzhimaylo A."/>
            <person name="Cardenas M.E."/>
            <person name="Lodge J.D."/>
            <person name="Laessoe T."/>
            <person name="Pedersen O."/>
            <person name="Smith M.E."/>
            <person name="Kuyper T.W."/>
            <person name="Franco-Molano E.A."/>
            <person name="Baroni T.J."/>
            <person name="Aanen D.K."/>
        </authorList>
    </citation>
    <scope>NUCLEOTIDE SEQUENCE</scope>
    <source>
        <strain evidence="1">D49</strain>
    </source>
</reference>
<gene>
    <name evidence="1" type="ORF">H0H81_002437</name>
</gene>
<dbReference type="InterPro" id="IPR036873">
    <property type="entry name" value="Rhodanese-like_dom_sf"/>
</dbReference>
<evidence type="ECO:0000313" key="2">
    <source>
        <dbReference type="Proteomes" id="UP000717328"/>
    </source>
</evidence>